<dbReference type="PANTHER" id="PTHR42995:SF5">
    <property type="entry name" value="ACETYL-COENZYME A CARBOXYLASE CARBOXYL TRANSFERASE SUBUNIT BETA, CHLOROPLASTIC"/>
    <property type="match status" value="1"/>
</dbReference>
<dbReference type="GO" id="GO:0003989">
    <property type="term" value="F:acetyl-CoA carboxylase activity"/>
    <property type="evidence" value="ECO:0007669"/>
    <property type="project" value="InterPro"/>
</dbReference>
<name>A0A0B5FGD9_9BACT</name>
<dbReference type="SUPFAM" id="SSF52096">
    <property type="entry name" value="ClpP/crotonase"/>
    <property type="match status" value="1"/>
</dbReference>
<feature type="domain" description="CoA carboxyltransferase N-terminal" evidence="14">
    <location>
        <begin position="25"/>
        <end position="282"/>
    </location>
</feature>
<dbReference type="RefSeq" id="WP_040201044.1">
    <property type="nucleotide sequence ID" value="NZ_CP010311.1"/>
</dbReference>
<dbReference type="GO" id="GO:0016743">
    <property type="term" value="F:carboxyl- or carbamoyltransferase activity"/>
    <property type="evidence" value="ECO:0007669"/>
    <property type="project" value="UniProtKB-UniRule"/>
</dbReference>
<dbReference type="InterPro" id="IPR011762">
    <property type="entry name" value="COA_CT_N"/>
</dbReference>
<keyword evidence="2 13" id="KW-0444">Lipid biosynthesis</keyword>
<dbReference type="InterPro" id="IPR034733">
    <property type="entry name" value="AcCoA_carboxyl_beta"/>
</dbReference>
<dbReference type="EMBL" id="CP010311">
    <property type="protein sequence ID" value="AJF07202.1"/>
    <property type="molecule type" value="Genomic_DNA"/>
</dbReference>
<dbReference type="Proteomes" id="UP000035036">
    <property type="component" value="Chromosome"/>
</dbReference>
<keyword evidence="6 13" id="KW-0863">Zinc-finger</keyword>
<keyword evidence="3 13" id="KW-0808">Transferase</keyword>
<protein>
    <recommendedName>
        <fullName evidence="13">Acetyl-coenzyme A carboxylase carboxyl transferase subunit beta</fullName>
        <shortName evidence="13">ACCase subunit beta</shortName>
        <shortName evidence="13">Acetyl-CoA carboxylase carboxyltransferase subunit beta</shortName>
        <ecNumber evidence="13">2.1.3.15</ecNumber>
    </recommendedName>
</protein>
<dbReference type="InterPro" id="IPR000438">
    <property type="entry name" value="Acetyl_CoA_COase_Trfase_b_su"/>
</dbReference>
<feature type="binding site" evidence="13">
    <location>
        <position position="51"/>
    </location>
    <ligand>
        <name>Zn(2+)</name>
        <dbReference type="ChEBI" id="CHEBI:29105"/>
    </ligand>
</feature>
<evidence type="ECO:0000256" key="1">
    <source>
        <dbReference type="ARBA" id="ARBA00004496"/>
    </source>
</evidence>
<evidence type="ECO:0000313" key="16">
    <source>
        <dbReference type="Proteomes" id="UP000035036"/>
    </source>
</evidence>
<evidence type="ECO:0000256" key="7">
    <source>
        <dbReference type="ARBA" id="ARBA00022832"/>
    </source>
</evidence>
<gene>
    <name evidence="13" type="primary">accD</name>
    <name evidence="15" type="ORF">GSUB_12455</name>
</gene>
<accession>A0A0B5FGD9</accession>
<keyword evidence="7 13" id="KW-0276">Fatty acid metabolism</keyword>
<dbReference type="UniPathway" id="UPA00655">
    <property type="reaction ID" value="UER00711"/>
</dbReference>
<dbReference type="KEGG" id="gsb:GSUB_12455"/>
<dbReference type="OrthoDB" id="9772975at2"/>
<dbReference type="Gene3D" id="3.90.226.10">
    <property type="entry name" value="2-enoyl-CoA Hydratase, Chain A, domain 1"/>
    <property type="match status" value="1"/>
</dbReference>
<keyword evidence="5 13" id="KW-0547">Nucleotide-binding</keyword>
<dbReference type="EC" id="2.1.3.15" evidence="13"/>
<evidence type="ECO:0000256" key="6">
    <source>
        <dbReference type="ARBA" id="ARBA00022771"/>
    </source>
</evidence>
<keyword evidence="8 13" id="KW-0862">Zinc</keyword>
<dbReference type="HAMAP" id="MF_01395">
    <property type="entry name" value="AcetylCoA_CT_beta"/>
    <property type="match status" value="1"/>
</dbReference>
<evidence type="ECO:0000259" key="14">
    <source>
        <dbReference type="PROSITE" id="PS50980"/>
    </source>
</evidence>
<evidence type="ECO:0000256" key="5">
    <source>
        <dbReference type="ARBA" id="ARBA00022741"/>
    </source>
</evidence>
<keyword evidence="16" id="KW-1185">Reference proteome</keyword>
<keyword evidence="4 13" id="KW-0479">Metal-binding</keyword>
<evidence type="ECO:0000256" key="12">
    <source>
        <dbReference type="ARBA" id="ARBA00025280"/>
    </source>
</evidence>
<dbReference type="GO" id="GO:0005524">
    <property type="term" value="F:ATP binding"/>
    <property type="evidence" value="ECO:0007669"/>
    <property type="project" value="UniProtKB-KW"/>
</dbReference>
<organism evidence="15 16">
    <name type="scientific">Geoalkalibacter subterraneus</name>
    <dbReference type="NCBI Taxonomy" id="483547"/>
    <lineage>
        <taxon>Bacteria</taxon>
        <taxon>Pseudomonadati</taxon>
        <taxon>Thermodesulfobacteriota</taxon>
        <taxon>Desulfuromonadia</taxon>
        <taxon>Desulfuromonadales</taxon>
        <taxon>Geoalkalibacteraceae</taxon>
        <taxon>Geoalkalibacter</taxon>
    </lineage>
</organism>
<keyword evidence="13" id="KW-0963">Cytoplasm</keyword>
<dbReference type="InterPro" id="IPR029045">
    <property type="entry name" value="ClpP/crotonase-like_dom_sf"/>
</dbReference>
<dbReference type="Pfam" id="PF17848">
    <property type="entry name" value="Zn_ribbon_ACC"/>
    <property type="match status" value="1"/>
</dbReference>
<evidence type="ECO:0000313" key="15">
    <source>
        <dbReference type="EMBL" id="AJF07202.1"/>
    </source>
</evidence>
<comment type="similarity">
    <text evidence="13">Belongs to the AccD/PCCB family.</text>
</comment>
<comment type="subcellular location">
    <subcellularLocation>
        <location evidence="1 13">Cytoplasm</location>
    </subcellularLocation>
</comment>
<feature type="binding site" evidence="13">
    <location>
        <position position="29"/>
    </location>
    <ligand>
        <name>Zn(2+)</name>
        <dbReference type="ChEBI" id="CHEBI:29105"/>
    </ligand>
</feature>
<dbReference type="Pfam" id="PF01039">
    <property type="entry name" value="Carboxyl_trans"/>
    <property type="match status" value="1"/>
</dbReference>
<dbReference type="PROSITE" id="PS50980">
    <property type="entry name" value="COA_CT_NTER"/>
    <property type="match status" value="1"/>
</dbReference>
<evidence type="ECO:0000256" key="9">
    <source>
        <dbReference type="ARBA" id="ARBA00022840"/>
    </source>
</evidence>
<evidence type="ECO:0000256" key="10">
    <source>
        <dbReference type="ARBA" id="ARBA00023098"/>
    </source>
</evidence>
<reference evidence="15 16" key="1">
    <citation type="journal article" date="2015" name="Genome Announc.">
        <title>Genomes of Geoalkalibacter ferrihydriticus Z-0531T and Geoalkalibacter subterraneus Red1T, Two Haloalkaliphilic Metal-Reducing Deltaproteobacteria.</title>
        <authorList>
            <person name="Badalamenti J.P."/>
            <person name="Krajmalnik-Brown R."/>
            <person name="Torres C.I."/>
            <person name="Bond D.R."/>
        </authorList>
    </citation>
    <scope>NUCLEOTIDE SEQUENCE [LARGE SCALE GENOMIC DNA]</scope>
    <source>
        <strain evidence="15 16">Red1</strain>
    </source>
</reference>
<comment type="catalytic activity">
    <reaction evidence="13">
        <text>N(6)-carboxybiotinyl-L-lysyl-[protein] + acetyl-CoA = N(6)-biotinyl-L-lysyl-[protein] + malonyl-CoA</text>
        <dbReference type="Rhea" id="RHEA:54728"/>
        <dbReference type="Rhea" id="RHEA-COMP:10505"/>
        <dbReference type="Rhea" id="RHEA-COMP:10506"/>
        <dbReference type="ChEBI" id="CHEBI:57288"/>
        <dbReference type="ChEBI" id="CHEBI:57384"/>
        <dbReference type="ChEBI" id="CHEBI:83144"/>
        <dbReference type="ChEBI" id="CHEBI:83145"/>
        <dbReference type="EC" id="2.1.3.15"/>
    </reaction>
</comment>
<evidence type="ECO:0000256" key="3">
    <source>
        <dbReference type="ARBA" id="ARBA00022679"/>
    </source>
</evidence>
<keyword evidence="11 13" id="KW-0275">Fatty acid biosynthesis</keyword>
<dbReference type="GO" id="GO:0006633">
    <property type="term" value="P:fatty acid biosynthetic process"/>
    <property type="evidence" value="ECO:0007669"/>
    <property type="project" value="UniProtKB-KW"/>
</dbReference>
<keyword evidence="10 13" id="KW-0443">Lipid metabolism</keyword>
<dbReference type="HOGENOM" id="CLU_015486_1_0_7"/>
<evidence type="ECO:0000256" key="8">
    <source>
        <dbReference type="ARBA" id="ARBA00022833"/>
    </source>
</evidence>
<dbReference type="GO" id="GO:0008270">
    <property type="term" value="F:zinc ion binding"/>
    <property type="evidence" value="ECO:0007669"/>
    <property type="project" value="UniProtKB-UniRule"/>
</dbReference>
<comment type="pathway">
    <text evidence="13">Lipid metabolism; malonyl-CoA biosynthesis; malonyl-CoA from acetyl-CoA: step 1/1.</text>
</comment>
<feature type="binding site" evidence="13">
    <location>
        <position position="32"/>
    </location>
    <ligand>
        <name>Zn(2+)</name>
        <dbReference type="ChEBI" id="CHEBI:29105"/>
    </ligand>
</feature>
<dbReference type="AlphaFoldDB" id="A0A0B5FGD9"/>
<dbReference type="GO" id="GO:2001295">
    <property type="term" value="P:malonyl-CoA biosynthetic process"/>
    <property type="evidence" value="ECO:0007669"/>
    <property type="project" value="UniProtKB-UniRule"/>
</dbReference>
<proteinExistence type="inferred from homology"/>
<dbReference type="PRINTS" id="PR01070">
    <property type="entry name" value="ACCCTRFRASEB"/>
</dbReference>
<dbReference type="PANTHER" id="PTHR42995">
    <property type="entry name" value="ACETYL-COENZYME A CARBOXYLASE CARBOXYL TRANSFERASE SUBUNIT BETA, CHLOROPLASTIC"/>
    <property type="match status" value="1"/>
</dbReference>
<dbReference type="NCBIfam" id="TIGR00515">
    <property type="entry name" value="accD"/>
    <property type="match status" value="1"/>
</dbReference>
<comment type="subunit">
    <text evidence="13">Acetyl-CoA carboxylase is a heterohexamer composed of biotin carboxyl carrier protein (AccB), biotin carboxylase (AccC) and two subunits each of ACCase subunit alpha (AccA) and ACCase subunit beta (AccD).</text>
</comment>
<dbReference type="GO" id="GO:0009329">
    <property type="term" value="C:acetate CoA-transferase complex"/>
    <property type="evidence" value="ECO:0007669"/>
    <property type="project" value="TreeGrafter"/>
</dbReference>
<dbReference type="InterPro" id="IPR041010">
    <property type="entry name" value="Znf-ACC"/>
</dbReference>
<comment type="cofactor">
    <cofactor evidence="13">
        <name>Zn(2+)</name>
        <dbReference type="ChEBI" id="CHEBI:29105"/>
    </cofactor>
    <text evidence="13">Binds 1 zinc ion per subunit.</text>
</comment>
<feature type="zinc finger region" description="C4-type" evidence="13">
    <location>
        <begin position="29"/>
        <end position="51"/>
    </location>
</feature>
<sequence>MAWFKKQKAPIAPVEQKQVQMPEGIWTKCKNCSEIIYTKEIERNHNVCPKCDYHFRISARERIDLILDADSFDEMDAGMHSTDFLDFKDSKKYKDRIKTTMKNTGMSDAVVCGTGTIEALPVAVAVFDFGFMGGSMGSVVGEKITRVIERGLADRTPVLIFSSSGGARMQESILSLMQMAKTSAALAKLKAAGLPYISVLTDPTTGGVTASFAMLGDLNIAEPRALIGFAGPRVIEQTIRQKLPEGFQRSEYLLEHGMVDMIVRRQEMKARLSQVLRILTKS</sequence>
<evidence type="ECO:0000256" key="2">
    <source>
        <dbReference type="ARBA" id="ARBA00022516"/>
    </source>
</evidence>
<evidence type="ECO:0000256" key="13">
    <source>
        <dbReference type="HAMAP-Rule" id="MF_01395"/>
    </source>
</evidence>
<evidence type="ECO:0000256" key="11">
    <source>
        <dbReference type="ARBA" id="ARBA00023160"/>
    </source>
</evidence>
<keyword evidence="9 13" id="KW-0067">ATP-binding</keyword>
<comment type="function">
    <text evidence="12 13">Component of the acetyl coenzyme A carboxylase (ACC) complex. Biotin carboxylase (BC) catalyzes the carboxylation of biotin on its carrier protein (BCCP) and then the CO(2) group is transferred by the transcarboxylase to acetyl-CoA to form malonyl-CoA.</text>
</comment>
<dbReference type="STRING" id="483547.GSUB_12455"/>
<evidence type="ECO:0000256" key="4">
    <source>
        <dbReference type="ARBA" id="ARBA00022723"/>
    </source>
</evidence>
<feature type="binding site" evidence="13">
    <location>
        <position position="48"/>
    </location>
    <ligand>
        <name>Zn(2+)</name>
        <dbReference type="ChEBI" id="CHEBI:29105"/>
    </ligand>
</feature>